<dbReference type="Gene3D" id="3.30.1840.10">
    <property type="entry name" value="Polyphosphate kinase middle domain"/>
    <property type="match status" value="1"/>
</dbReference>
<dbReference type="NCBIfam" id="TIGR03705">
    <property type="entry name" value="poly_P_kin"/>
    <property type="match status" value="1"/>
</dbReference>
<dbReference type="InterPro" id="IPR036832">
    <property type="entry name" value="PPK_N_dom_sf"/>
</dbReference>
<feature type="binding site" evidence="6">
    <location>
        <position position="622"/>
    </location>
    <ligand>
        <name>ATP</name>
        <dbReference type="ChEBI" id="CHEBI:30616"/>
    </ligand>
</feature>
<dbReference type="EC" id="2.7.4.1" evidence="6 7"/>
<accession>A0A8B3S260</accession>
<name>A0A8B3S260_9EURY</name>
<evidence type="ECO:0000256" key="8">
    <source>
        <dbReference type="SAM" id="MobiDB-lite"/>
    </source>
</evidence>
<evidence type="ECO:0000256" key="4">
    <source>
        <dbReference type="ARBA" id="ARBA00022777"/>
    </source>
</evidence>
<dbReference type="GO" id="GO:0008976">
    <property type="term" value="F:polyphosphate kinase activity"/>
    <property type="evidence" value="ECO:0007669"/>
    <property type="project" value="UniProtKB-UniRule"/>
</dbReference>
<dbReference type="InterPro" id="IPR025200">
    <property type="entry name" value="PPK_C_dom2"/>
</dbReference>
<dbReference type="InterPro" id="IPR036830">
    <property type="entry name" value="PP_kinase_middle_dom_sf"/>
</dbReference>
<evidence type="ECO:0000259" key="12">
    <source>
        <dbReference type="Pfam" id="PF17941"/>
    </source>
</evidence>
<comment type="similarity">
    <text evidence="6 7">Belongs to the polyphosphate kinase 1 (PPK1) family.</text>
</comment>
<feature type="binding site" evidence="6">
    <location>
        <position position="498"/>
    </location>
    <ligand>
        <name>ATP</name>
        <dbReference type="ChEBI" id="CHEBI:30616"/>
    </ligand>
</feature>
<comment type="caution">
    <text evidence="13">The sequence shown here is derived from an EMBL/GenBank/DDBJ whole genome shotgun (WGS) entry which is preliminary data.</text>
</comment>
<comment type="function">
    <text evidence="6 7">Catalyzes the reversible transfer of the terminal phosphate of ATP to form a long-chain polyphosphate (polyP).</text>
</comment>
<feature type="binding site" evidence="6">
    <location>
        <position position="594"/>
    </location>
    <ligand>
        <name>ATP</name>
        <dbReference type="ChEBI" id="CHEBI:30616"/>
    </ligand>
</feature>
<feature type="binding site" evidence="6">
    <location>
        <position position="70"/>
    </location>
    <ligand>
        <name>ATP</name>
        <dbReference type="ChEBI" id="CHEBI:30616"/>
    </ligand>
</feature>
<dbReference type="Pfam" id="PF13090">
    <property type="entry name" value="PP_kinase_C"/>
    <property type="match status" value="1"/>
</dbReference>
<evidence type="ECO:0000256" key="7">
    <source>
        <dbReference type="RuleBase" id="RU003800"/>
    </source>
</evidence>
<dbReference type="Pfam" id="PF02503">
    <property type="entry name" value="PP_kinase"/>
    <property type="match status" value="1"/>
</dbReference>
<dbReference type="PIRSF" id="PIRSF015589">
    <property type="entry name" value="PP_kinase"/>
    <property type="match status" value="1"/>
</dbReference>
<dbReference type="CDD" id="cd09168">
    <property type="entry name" value="PLDc_PaPPK1_C2_like"/>
    <property type="match status" value="1"/>
</dbReference>
<gene>
    <name evidence="6" type="primary">ppk</name>
    <name evidence="13" type="ORF">AEth_01683</name>
</gene>
<comment type="PTM">
    <text evidence="6 7">An intermediate of this reaction is the autophosphorylated ppk in which a phosphate is covalently linked to a histidine residue through a N-P bond.</text>
</comment>
<evidence type="ECO:0000313" key="13">
    <source>
        <dbReference type="EMBL" id="RZB29079.1"/>
    </source>
</evidence>
<comment type="catalytic activity">
    <reaction evidence="6 7">
        <text>[phosphate](n) + ATP = [phosphate](n+1) + ADP</text>
        <dbReference type="Rhea" id="RHEA:19573"/>
        <dbReference type="Rhea" id="RHEA-COMP:9859"/>
        <dbReference type="Rhea" id="RHEA-COMP:14280"/>
        <dbReference type="ChEBI" id="CHEBI:16838"/>
        <dbReference type="ChEBI" id="CHEBI:30616"/>
        <dbReference type="ChEBI" id="CHEBI:456216"/>
        <dbReference type="EC" id="2.7.4.1"/>
    </reaction>
</comment>
<keyword evidence="5 6" id="KW-0067">ATP-binding</keyword>
<keyword evidence="1 6" id="KW-0597">Phosphoprotein</keyword>
<feature type="domain" description="Polyphosphate kinase middle" evidence="9">
    <location>
        <begin position="147"/>
        <end position="335"/>
    </location>
</feature>
<dbReference type="Gene3D" id="1.20.58.310">
    <property type="entry name" value="Polyphosphate kinase N-terminal domain"/>
    <property type="match status" value="1"/>
</dbReference>
<dbReference type="Proteomes" id="UP000291831">
    <property type="component" value="Unassembled WGS sequence"/>
</dbReference>
<sequence length="720" mass="81954">MSGSIDSKVEDSMDQTVASEEETKLLDNPALYINRELSWLNLNERILEEANDRTHPLLERIKFLAICGSNLDEFFMVRVSGLKQQLLKGALKAPPDGMTPQEQLAAIRKEIKKLLKRYSKCWKAELIPELLNEGIVIKKVEDLDKNQRNLIRSYFDDSIFPTLTPLAMDFAHPFPFISNLSNNLAVIVRDSENNEKYARVKIPTDLFPRLVEIPDRRKKSKTKIELKRERNFVFIEDIIASEIDKLFPGLEVVATYLFRITRNAEITISNDLAPDLLTAMEVGIESRRIGFPIRLETDKSMPDDLKNLFFCNLGLTDDLVYDVDLPLAIADFWQFLDIDRPDLKDTPFLPYLPPAFCVGQDIFSAIEKRDWVFYCPYDSFNVLVNLLNQAAEDPDVLAIKTTIYRIDKKSPIMDALLRARVNGKDVAVLVELKAKFDEAANIHWAKVLEEEGVHVVYGLEDLKVHSKILLIVRKQGEKIMRYSLISTGNLNAVTSTIYADLVYLTCNLEVGAELTEFFNFLTGYSQTSDYKRLVVAPATLRKEVIKRIDREIEAHKLTGDGYIALKLNGLVDKGIIQALYLASIAGVKIELNVRGLCALRPGIKGVSKNITVTSIIGRFLEHARIYYFRNGGDDEVLIGSADMMVRNLKRRIEVLLVVPDPKLKEIIIEDMLNVHLKDNVKARRLLSDGTYERLTPAPDEVRLNSQTWLMDHRGIRHGCT</sequence>
<evidence type="ECO:0000256" key="6">
    <source>
        <dbReference type="HAMAP-Rule" id="MF_00347"/>
    </source>
</evidence>
<evidence type="ECO:0000256" key="3">
    <source>
        <dbReference type="ARBA" id="ARBA00022741"/>
    </source>
</evidence>
<dbReference type="InterPro" id="IPR024953">
    <property type="entry name" value="PP_kinase_middle"/>
</dbReference>
<organism evidence="13 14">
    <name type="scientific">Candidatus Argoarchaeum ethanivorans</name>
    <dbReference type="NCBI Taxonomy" id="2608793"/>
    <lineage>
        <taxon>Archaea</taxon>
        <taxon>Methanobacteriati</taxon>
        <taxon>Methanobacteriota</taxon>
        <taxon>Stenosarchaea group</taxon>
        <taxon>Methanomicrobia</taxon>
        <taxon>Methanosarcinales</taxon>
        <taxon>Methanosarcinales incertae sedis</taxon>
        <taxon>GOM Arc I cluster</taxon>
        <taxon>Candidatus Argoarchaeum</taxon>
    </lineage>
</organism>
<dbReference type="HAMAP" id="MF_00347">
    <property type="entry name" value="Polyphosphate_kinase"/>
    <property type="match status" value="1"/>
</dbReference>
<comment type="caution">
    <text evidence="6">Lacks conserved residue(s) required for the propagation of feature annotation.</text>
</comment>
<dbReference type="SUPFAM" id="SSF56024">
    <property type="entry name" value="Phospholipase D/nuclease"/>
    <property type="match status" value="2"/>
</dbReference>
<dbReference type="PANTHER" id="PTHR30218:SF0">
    <property type="entry name" value="POLYPHOSPHATE KINASE"/>
    <property type="match status" value="1"/>
</dbReference>
<protein>
    <recommendedName>
        <fullName evidence="6 7">Polyphosphate kinase</fullName>
        <ecNumber evidence="6 7">2.7.4.1</ecNumber>
    </recommendedName>
    <alternativeName>
        <fullName evidence="6">ATP-polyphosphate phosphotransferase</fullName>
    </alternativeName>
    <alternativeName>
        <fullName evidence="6">Polyphosphoric acid kinase</fullName>
    </alternativeName>
</protein>
<dbReference type="InterPro" id="IPR003414">
    <property type="entry name" value="PP_kinase"/>
</dbReference>
<evidence type="ECO:0000256" key="1">
    <source>
        <dbReference type="ARBA" id="ARBA00022553"/>
    </source>
</evidence>
<evidence type="ECO:0000259" key="11">
    <source>
        <dbReference type="Pfam" id="PF13090"/>
    </source>
</evidence>
<evidence type="ECO:0000256" key="5">
    <source>
        <dbReference type="ARBA" id="ARBA00022840"/>
    </source>
</evidence>
<dbReference type="Gene3D" id="3.30.870.10">
    <property type="entry name" value="Endonuclease Chain A"/>
    <property type="match status" value="2"/>
</dbReference>
<feature type="region of interest" description="Disordered" evidence="8">
    <location>
        <begin position="1"/>
        <end position="20"/>
    </location>
</feature>
<dbReference type="SUPFAM" id="SSF143724">
    <property type="entry name" value="PHP14-like"/>
    <property type="match status" value="1"/>
</dbReference>
<dbReference type="Pfam" id="PF17941">
    <property type="entry name" value="PP_kinase_C_1"/>
    <property type="match status" value="1"/>
</dbReference>
<dbReference type="GO" id="GO:0006799">
    <property type="term" value="P:polyphosphate biosynthetic process"/>
    <property type="evidence" value="ECO:0007669"/>
    <property type="project" value="UniProtKB-UniRule"/>
</dbReference>
<dbReference type="AlphaFoldDB" id="A0A8B3S260"/>
<dbReference type="NCBIfam" id="NF003921">
    <property type="entry name" value="PRK05443.2-2"/>
    <property type="match status" value="1"/>
</dbReference>
<proteinExistence type="inferred from homology"/>
<dbReference type="NCBIfam" id="NF003918">
    <property type="entry name" value="PRK05443.1-2"/>
    <property type="match status" value="1"/>
</dbReference>
<evidence type="ECO:0000259" key="9">
    <source>
        <dbReference type="Pfam" id="PF02503"/>
    </source>
</evidence>
<feature type="domain" description="Polyphosphate kinase C-terminal" evidence="11">
    <location>
        <begin position="533"/>
        <end position="706"/>
    </location>
</feature>
<dbReference type="NCBIfam" id="NF003917">
    <property type="entry name" value="PRK05443.1-1"/>
    <property type="match status" value="1"/>
</dbReference>
<feature type="domain" description="Polyphosphate kinase C-terminal" evidence="12">
    <location>
        <begin position="361"/>
        <end position="526"/>
    </location>
</feature>
<dbReference type="GO" id="GO:0005524">
    <property type="term" value="F:ATP binding"/>
    <property type="evidence" value="ECO:0007669"/>
    <property type="project" value="UniProtKB-KW"/>
</dbReference>
<dbReference type="GO" id="GO:0009358">
    <property type="term" value="C:polyphosphate kinase complex"/>
    <property type="evidence" value="ECO:0007669"/>
    <property type="project" value="InterPro"/>
</dbReference>
<feature type="active site" description="Phosphohistidine intermediate" evidence="6">
    <location>
        <position position="465"/>
    </location>
</feature>
<dbReference type="EMBL" id="RPGO01000033">
    <property type="protein sequence ID" value="RZB29079.1"/>
    <property type="molecule type" value="Genomic_DNA"/>
</dbReference>
<feature type="domain" description="Polyphosphate kinase N-terminal" evidence="10">
    <location>
        <begin position="32"/>
        <end position="137"/>
    </location>
</feature>
<evidence type="ECO:0000259" key="10">
    <source>
        <dbReference type="Pfam" id="PF13089"/>
    </source>
</evidence>
<evidence type="ECO:0000256" key="2">
    <source>
        <dbReference type="ARBA" id="ARBA00022679"/>
    </source>
</evidence>
<dbReference type="SUPFAM" id="SSF140356">
    <property type="entry name" value="PPK N-terminal domain-like"/>
    <property type="match status" value="1"/>
</dbReference>
<keyword evidence="2 6" id="KW-0808">Transferase</keyword>
<keyword evidence="4 6" id="KW-0418">Kinase</keyword>
<evidence type="ECO:0000313" key="14">
    <source>
        <dbReference type="Proteomes" id="UP000291831"/>
    </source>
</evidence>
<dbReference type="InterPro" id="IPR041108">
    <property type="entry name" value="PP_kinase_C_1"/>
</dbReference>
<reference evidence="14" key="1">
    <citation type="submission" date="2019-01" db="EMBL/GenBank/DDBJ databases">
        <title>Anaerobic oxidation of ethane by archaea from a marine hydrocarbon seep.</title>
        <authorList>
            <person name="Musat F."/>
        </authorList>
    </citation>
    <scope>NUCLEOTIDE SEQUENCE [LARGE SCALE GENOMIC DNA]</scope>
</reference>
<dbReference type="InterPro" id="IPR025198">
    <property type="entry name" value="PPK_N_dom"/>
</dbReference>
<keyword evidence="3 6" id="KW-0547">Nucleotide-binding</keyword>
<dbReference type="PANTHER" id="PTHR30218">
    <property type="entry name" value="POLYPHOSPHATE KINASE"/>
    <property type="match status" value="1"/>
</dbReference>
<dbReference type="Pfam" id="PF13089">
    <property type="entry name" value="PP_kinase_N"/>
    <property type="match status" value="1"/>
</dbReference>